<accession>A0ABT1I6F5</accession>
<dbReference type="Gene3D" id="3.40.630.30">
    <property type="match status" value="1"/>
</dbReference>
<dbReference type="Pfam" id="PF13508">
    <property type="entry name" value="Acetyltransf_7"/>
    <property type="match status" value="1"/>
</dbReference>
<dbReference type="InterPro" id="IPR016181">
    <property type="entry name" value="Acyl_CoA_acyltransferase"/>
</dbReference>
<dbReference type="Proteomes" id="UP001205185">
    <property type="component" value="Unassembled WGS sequence"/>
</dbReference>
<dbReference type="InterPro" id="IPR000182">
    <property type="entry name" value="GNAT_dom"/>
</dbReference>
<comment type="caution">
    <text evidence="2">The sequence shown here is derived from an EMBL/GenBank/DDBJ whole genome shotgun (WGS) entry which is preliminary data.</text>
</comment>
<evidence type="ECO:0000313" key="3">
    <source>
        <dbReference type="Proteomes" id="UP001205185"/>
    </source>
</evidence>
<feature type="domain" description="N-acetyltransferase" evidence="1">
    <location>
        <begin position="144"/>
        <end position="306"/>
    </location>
</feature>
<proteinExistence type="predicted"/>
<name>A0ABT1I6F5_9PSEU</name>
<protein>
    <submittedName>
        <fullName evidence="2">Acetyltransferase (GNAT) family protein</fullName>
    </submittedName>
</protein>
<organism evidence="2 3">
    <name type="scientific">Actinokineospora diospyrosa</name>
    <dbReference type="NCBI Taxonomy" id="103728"/>
    <lineage>
        <taxon>Bacteria</taxon>
        <taxon>Bacillati</taxon>
        <taxon>Actinomycetota</taxon>
        <taxon>Actinomycetes</taxon>
        <taxon>Pseudonocardiales</taxon>
        <taxon>Pseudonocardiaceae</taxon>
        <taxon>Actinokineospora</taxon>
    </lineage>
</organism>
<keyword evidence="3" id="KW-1185">Reference proteome</keyword>
<gene>
    <name evidence="2" type="ORF">LV75_000691</name>
</gene>
<dbReference type="SUPFAM" id="SSF55729">
    <property type="entry name" value="Acyl-CoA N-acyltransferases (Nat)"/>
    <property type="match status" value="1"/>
</dbReference>
<evidence type="ECO:0000259" key="1">
    <source>
        <dbReference type="PROSITE" id="PS51186"/>
    </source>
</evidence>
<sequence>MTAPLVRAQSARFAALDPLLPAAVDPPPGEVITAALADGERVAGVITKTSADPGTPQTLWSAAQVWELHPLVGAAGGPGVDALLRRWPSIVARVSPGRDSACVVTWPSRDVEATAALLAHGFVPLAVLAVRTGGARPGGEPAGAVVRRATAADLDALVVSAMAEVAYSSLVGGAVLRPGAANIKRETLRRHLAQGDPVWIAEVDGVPVGHVEGWHTSSTPGSWAETRVKHGRWGYVNCLSVLPSARGTGVGRALMDVAHAALLGPGTVGSFLYYNPPNPVSPVFWARQGYRPLWTVWETRPAGAVR</sequence>
<evidence type="ECO:0000313" key="2">
    <source>
        <dbReference type="EMBL" id="MCP2268205.1"/>
    </source>
</evidence>
<dbReference type="RefSeq" id="WP_253885139.1">
    <property type="nucleotide sequence ID" value="NZ_BAAAVB010000006.1"/>
</dbReference>
<dbReference type="PROSITE" id="PS51186">
    <property type="entry name" value="GNAT"/>
    <property type="match status" value="1"/>
</dbReference>
<dbReference type="EMBL" id="JAMTCO010000002">
    <property type="protein sequence ID" value="MCP2268205.1"/>
    <property type="molecule type" value="Genomic_DNA"/>
</dbReference>
<reference evidence="2 3" key="1">
    <citation type="submission" date="2022-06" db="EMBL/GenBank/DDBJ databases">
        <title>Genomic Encyclopedia of Archaeal and Bacterial Type Strains, Phase II (KMG-II): from individual species to whole genera.</title>
        <authorList>
            <person name="Goeker M."/>
        </authorList>
    </citation>
    <scope>NUCLEOTIDE SEQUENCE [LARGE SCALE GENOMIC DNA]</scope>
    <source>
        <strain evidence="2 3">DSM 44255</strain>
    </source>
</reference>
<dbReference type="CDD" id="cd04301">
    <property type="entry name" value="NAT_SF"/>
    <property type="match status" value="1"/>
</dbReference>